<dbReference type="Gene3D" id="1.25.40.10">
    <property type="entry name" value="Tetratricopeptide repeat domain"/>
    <property type="match status" value="1"/>
</dbReference>
<name>A0A1H8TA10_9ACTN</name>
<reference evidence="2 3" key="1">
    <citation type="submission" date="2016-10" db="EMBL/GenBank/DDBJ databases">
        <authorList>
            <person name="de Groot N.N."/>
        </authorList>
    </citation>
    <scope>NUCLEOTIDE SEQUENCE [LARGE SCALE GENOMIC DNA]</scope>
    <source>
        <strain evidence="2 3">CGMCC 4.2026</strain>
    </source>
</reference>
<gene>
    <name evidence="2" type="ORF">SAMN05216267_104937</name>
</gene>
<dbReference type="SUPFAM" id="SSF48452">
    <property type="entry name" value="TPR-like"/>
    <property type="match status" value="1"/>
</dbReference>
<feature type="coiled-coil region" evidence="1">
    <location>
        <begin position="138"/>
        <end position="198"/>
    </location>
</feature>
<evidence type="ECO:0000256" key="1">
    <source>
        <dbReference type="SAM" id="Coils"/>
    </source>
</evidence>
<keyword evidence="1" id="KW-0175">Coiled coil</keyword>
<keyword evidence="3" id="KW-1185">Reference proteome</keyword>
<accession>A0A1H8TA10</accession>
<protein>
    <recommendedName>
        <fullName evidence="4">Tetratricopeptide repeat protein</fullName>
    </recommendedName>
</protein>
<dbReference type="STRING" id="310780.SAMN05216267_104937"/>
<dbReference type="Proteomes" id="UP000181951">
    <property type="component" value="Unassembled WGS sequence"/>
</dbReference>
<sequence>MNGDERIARAELLYERGVFGGEAEALDSADGLLDAVEADLCLARGRVVHARFLESRDRGRPVEDDLELELFERAAGLFRRLGDIRGEGEAVFWAGTYHQVVRDDSEAALPLFGLAHDLAARSGDRLTLSYALRHLAFADHMEGRLEEARERFEESTRLRRELDFLPGVAANLIALAYLAGQQERREQAAGLLAEAEELAARTESHGVLRWAAECRRELDLA</sequence>
<evidence type="ECO:0000313" key="2">
    <source>
        <dbReference type="EMBL" id="SEO87343.1"/>
    </source>
</evidence>
<dbReference type="InterPro" id="IPR011990">
    <property type="entry name" value="TPR-like_helical_dom_sf"/>
</dbReference>
<dbReference type="AlphaFoldDB" id="A0A1H8TA10"/>
<dbReference type="RefSeq" id="WP_069464695.1">
    <property type="nucleotide sequence ID" value="NZ_FODD01000049.1"/>
</dbReference>
<proteinExistence type="predicted"/>
<evidence type="ECO:0008006" key="4">
    <source>
        <dbReference type="Google" id="ProtNLM"/>
    </source>
</evidence>
<dbReference type="OrthoDB" id="3373592at2"/>
<evidence type="ECO:0000313" key="3">
    <source>
        <dbReference type="Proteomes" id="UP000181951"/>
    </source>
</evidence>
<dbReference type="EMBL" id="FODD01000049">
    <property type="protein sequence ID" value="SEO87343.1"/>
    <property type="molecule type" value="Genomic_DNA"/>
</dbReference>
<organism evidence="2 3">
    <name type="scientific">Actinacidiphila rubida</name>
    <dbReference type="NCBI Taxonomy" id="310780"/>
    <lineage>
        <taxon>Bacteria</taxon>
        <taxon>Bacillati</taxon>
        <taxon>Actinomycetota</taxon>
        <taxon>Actinomycetes</taxon>
        <taxon>Kitasatosporales</taxon>
        <taxon>Streptomycetaceae</taxon>
        <taxon>Actinacidiphila</taxon>
    </lineage>
</organism>